<evidence type="ECO:0000313" key="6">
    <source>
        <dbReference type="EMBL" id="CAI0459063.1"/>
    </source>
</evidence>
<gene>
    <name evidence="6" type="ORF">LITE_LOCUS33821</name>
</gene>
<dbReference type="GO" id="GO:0008289">
    <property type="term" value="F:lipid binding"/>
    <property type="evidence" value="ECO:0007669"/>
    <property type="project" value="UniProtKB-KW"/>
</dbReference>
<feature type="chain" id="PRO_5043471525" description="Non-specific lipid-transfer protein" evidence="4">
    <location>
        <begin position="26"/>
        <end position="137"/>
    </location>
</feature>
<comment type="caution">
    <text evidence="6">The sequence shown here is derived from an EMBL/GenBank/DDBJ whole genome shotgun (WGS) entry which is preliminary data.</text>
</comment>
<dbReference type="PRINTS" id="PR00382">
    <property type="entry name" value="LIPIDTRNSFER"/>
</dbReference>
<organism evidence="6 7">
    <name type="scientific">Linum tenue</name>
    <dbReference type="NCBI Taxonomy" id="586396"/>
    <lineage>
        <taxon>Eukaryota</taxon>
        <taxon>Viridiplantae</taxon>
        <taxon>Streptophyta</taxon>
        <taxon>Embryophyta</taxon>
        <taxon>Tracheophyta</taxon>
        <taxon>Spermatophyta</taxon>
        <taxon>Magnoliopsida</taxon>
        <taxon>eudicotyledons</taxon>
        <taxon>Gunneridae</taxon>
        <taxon>Pentapetalae</taxon>
        <taxon>rosids</taxon>
        <taxon>fabids</taxon>
        <taxon>Malpighiales</taxon>
        <taxon>Linaceae</taxon>
        <taxon>Linum</taxon>
    </lineage>
</organism>
<dbReference type="AlphaFoldDB" id="A0AAV0NKB9"/>
<dbReference type="Gene3D" id="1.10.110.10">
    <property type="entry name" value="Plant lipid-transfer and hydrophobic proteins"/>
    <property type="match status" value="1"/>
</dbReference>
<keyword evidence="7" id="KW-1185">Reference proteome</keyword>
<keyword evidence="3" id="KW-0813">Transport</keyword>
<reference evidence="6" key="1">
    <citation type="submission" date="2022-08" db="EMBL/GenBank/DDBJ databases">
        <authorList>
            <person name="Gutierrez-Valencia J."/>
        </authorList>
    </citation>
    <scope>NUCLEOTIDE SEQUENCE</scope>
</reference>
<dbReference type="EMBL" id="CAMGYJ010000008">
    <property type="protein sequence ID" value="CAI0459063.1"/>
    <property type="molecule type" value="Genomic_DNA"/>
</dbReference>
<dbReference type="PANTHER" id="PTHR33076">
    <property type="entry name" value="NON-SPECIFIC LIPID-TRANSFER PROTEIN 2-RELATED"/>
    <property type="match status" value="1"/>
</dbReference>
<evidence type="ECO:0000256" key="1">
    <source>
        <dbReference type="ARBA" id="ARBA00009748"/>
    </source>
</evidence>
<comment type="similarity">
    <text evidence="1 3">Belongs to the plant LTP family.</text>
</comment>
<evidence type="ECO:0000313" key="7">
    <source>
        <dbReference type="Proteomes" id="UP001154282"/>
    </source>
</evidence>
<dbReference type="SUPFAM" id="SSF47699">
    <property type="entry name" value="Bifunctional inhibitor/lipid-transfer protein/seed storage 2S albumin"/>
    <property type="match status" value="1"/>
</dbReference>
<feature type="signal peptide" evidence="4">
    <location>
        <begin position="1"/>
        <end position="25"/>
    </location>
</feature>
<dbReference type="CDD" id="cd01960">
    <property type="entry name" value="nsLTP1"/>
    <property type="match status" value="1"/>
</dbReference>
<sequence length="137" mass="13805">MVKGATASMVAVFVIAVAMIQLVTAGRPAGGGGEEGIISCGQVDSYLIPCVPYLTTGAGDPAPKCCDGVRSLKANTATADDRRAACGCVKAAAGRYPVKDDAASSLPTKCGVDIGIPISKAIDCQTNQLSIGTMKKL</sequence>
<keyword evidence="4" id="KW-0732">Signal</keyword>
<dbReference type="Pfam" id="PF00234">
    <property type="entry name" value="Tryp_alpha_amyl"/>
    <property type="match status" value="1"/>
</dbReference>
<dbReference type="SMART" id="SM00499">
    <property type="entry name" value="AAI"/>
    <property type="match status" value="1"/>
</dbReference>
<evidence type="ECO:0000259" key="5">
    <source>
        <dbReference type="SMART" id="SM00499"/>
    </source>
</evidence>
<keyword evidence="3" id="KW-0446">Lipid-binding</keyword>
<dbReference type="InterPro" id="IPR016140">
    <property type="entry name" value="Bifunc_inhib/LTP/seed_store"/>
</dbReference>
<dbReference type="InterPro" id="IPR036312">
    <property type="entry name" value="Bifun_inhib/LTP/seed_sf"/>
</dbReference>
<evidence type="ECO:0000256" key="4">
    <source>
        <dbReference type="SAM" id="SignalP"/>
    </source>
</evidence>
<feature type="domain" description="Bifunctional inhibitor/plant lipid transfer protein/seed storage helical" evidence="5">
    <location>
        <begin position="40"/>
        <end position="124"/>
    </location>
</feature>
<protein>
    <recommendedName>
        <fullName evidence="3">Non-specific lipid-transfer protein</fullName>
    </recommendedName>
</protein>
<dbReference type="Proteomes" id="UP001154282">
    <property type="component" value="Unassembled WGS sequence"/>
</dbReference>
<keyword evidence="2" id="KW-1015">Disulfide bond</keyword>
<accession>A0AAV0NKB9</accession>
<dbReference type="GO" id="GO:0006869">
    <property type="term" value="P:lipid transport"/>
    <property type="evidence" value="ECO:0007669"/>
    <property type="project" value="InterPro"/>
</dbReference>
<proteinExistence type="inferred from homology"/>
<comment type="function">
    <text evidence="3">Plant non-specific lipid-transfer proteins transfer phospholipids as well as galactolipids across membranes. May play a role in wax or cutin deposition in the cell walls of expanding epidermal cells and certain secretory tissues.</text>
</comment>
<evidence type="ECO:0000256" key="3">
    <source>
        <dbReference type="RuleBase" id="RU000628"/>
    </source>
</evidence>
<evidence type="ECO:0000256" key="2">
    <source>
        <dbReference type="ARBA" id="ARBA00023157"/>
    </source>
</evidence>
<dbReference type="InterPro" id="IPR000528">
    <property type="entry name" value="Plant_nsLTP"/>
</dbReference>
<name>A0AAV0NKB9_9ROSI</name>